<reference evidence="2 3" key="1">
    <citation type="submission" date="2021-08" db="EMBL/GenBank/DDBJ databases">
        <authorList>
            <person name="Tuo L."/>
        </authorList>
    </citation>
    <scope>NUCLEOTIDE SEQUENCE [LARGE SCALE GENOMIC DNA]</scope>
    <source>
        <strain evidence="2 3">JCM 31229</strain>
    </source>
</reference>
<protein>
    <submittedName>
        <fullName evidence="2">Glycosyltransferase</fullName>
    </submittedName>
</protein>
<proteinExistence type="predicted"/>
<dbReference type="Pfam" id="PF00535">
    <property type="entry name" value="Glycos_transf_2"/>
    <property type="match status" value="1"/>
</dbReference>
<dbReference type="CDD" id="cd06433">
    <property type="entry name" value="GT_2_WfgS_like"/>
    <property type="match status" value="1"/>
</dbReference>
<feature type="domain" description="Glycosyltransferase 2-like" evidence="1">
    <location>
        <begin position="7"/>
        <end position="110"/>
    </location>
</feature>
<dbReference type="InterPro" id="IPR001173">
    <property type="entry name" value="Glyco_trans_2-like"/>
</dbReference>
<organism evidence="2 3">
    <name type="scientific">Sphingomonas colocasiae</name>
    <dbReference type="NCBI Taxonomy" id="1848973"/>
    <lineage>
        <taxon>Bacteria</taxon>
        <taxon>Pseudomonadati</taxon>
        <taxon>Pseudomonadota</taxon>
        <taxon>Alphaproteobacteria</taxon>
        <taxon>Sphingomonadales</taxon>
        <taxon>Sphingomonadaceae</taxon>
        <taxon>Sphingomonas</taxon>
    </lineage>
</organism>
<dbReference type="RefSeq" id="WP_222987900.1">
    <property type="nucleotide sequence ID" value="NZ_JAINVV010000001.1"/>
</dbReference>
<accession>A0ABS7PHM4</accession>
<evidence type="ECO:0000313" key="3">
    <source>
        <dbReference type="Proteomes" id="UP000706039"/>
    </source>
</evidence>
<evidence type="ECO:0000259" key="1">
    <source>
        <dbReference type="Pfam" id="PF00535"/>
    </source>
</evidence>
<keyword evidence="3" id="KW-1185">Reference proteome</keyword>
<dbReference type="EMBL" id="JAINVV010000001">
    <property type="protein sequence ID" value="MBY8820790.1"/>
    <property type="molecule type" value="Genomic_DNA"/>
</dbReference>
<dbReference type="Proteomes" id="UP000706039">
    <property type="component" value="Unassembled WGS sequence"/>
</dbReference>
<comment type="caution">
    <text evidence="2">The sequence shown here is derived from an EMBL/GenBank/DDBJ whole genome shotgun (WGS) entry which is preliminary data.</text>
</comment>
<sequence>MRTPFISIVTISYNQAPFLREAIESVLSQKTSNVEYIVVDPGSTDSSRDIIADYGDAIDRVVLDPDDGPADGLNKGFALAQGRIGYFLNSDDYLLPGAIAKLEHIWASNPGARFVLCRAWLVDRTGYPTRELIPTPVRMLDLKFGAATIVQPGLSFEMELFREVGGFNPINRSCWDYELLAEFARRRAPFVTCADRIAAFRLYDECITGGGAGQAHEERFDRDFARIHSDILNQRNVGDRMTVLRRGRWFKMLANPSHAVHRIRELSRPATIEKRWRTDLPR</sequence>
<gene>
    <name evidence="2" type="ORF">K7G82_00710</name>
</gene>
<evidence type="ECO:0000313" key="2">
    <source>
        <dbReference type="EMBL" id="MBY8820790.1"/>
    </source>
</evidence>
<dbReference type="InterPro" id="IPR029044">
    <property type="entry name" value="Nucleotide-diphossugar_trans"/>
</dbReference>
<dbReference type="Gene3D" id="3.90.550.10">
    <property type="entry name" value="Spore Coat Polysaccharide Biosynthesis Protein SpsA, Chain A"/>
    <property type="match status" value="1"/>
</dbReference>
<dbReference type="PANTHER" id="PTHR22916">
    <property type="entry name" value="GLYCOSYLTRANSFERASE"/>
    <property type="match status" value="1"/>
</dbReference>
<dbReference type="PANTHER" id="PTHR22916:SF65">
    <property type="entry name" value="SLR1065 PROTEIN"/>
    <property type="match status" value="1"/>
</dbReference>
<dbReference type="SUPFAM" id="SSF53448">
    <property type="entry name" value="Nucleotide-diphospho-sugar transferases"/>
    <property type="match status" value="1"/>
</dbReference>
<name>A0ABS7PHM4_9SPHN</name>